<protein>
    <submittedName>
        <fullName evidence="1">Uncharacterized protein</fullName>
    </submittedName>
</protein>
<evidence type="ECO:0000313" key="2">
    <source>
        <dbReference type="Proteomes" id="UP000886501"/>
    </source>
</evidence>
<organism evidence="1 2">
    <name type="scientific">Thelephora ganbajun</name>
    <name type="common">Ganba fungus</name>
    <dbReference type="NCBI Taxonomy" id="370292"/>
    <lineage>
        <taxon>Eukaryota</taxon>
        <taxon>Fungi</taxon>
        <taxon>Dikarya</taxon>
        <taxon>Basidiomycota</taxon>
        <taxon>Agaricomycotina</taxon>
        <taxon>Agaricomycetes</taxon>
        <taxon>Thelephorales</taxon>
        <taxon>Thelephoraceae</taxon>
        <taxon>Thelephora</taxon>
    </lineage>
</organism>
<keyword evidence="2" id="KW-1185">Reference proteome</keyword>
<name>A0ACB6ZFL5_THEGA</name>
<comment type="caution">
    <text evidence="1">The sequence shown here is derived from an EMBL/GenBank/DDBJ whole genome shotgun (WGS) entry which is preliminary data.</text>
</comment>
<dbReference type="EMBL" id="MU118015">
    <property type="protein sequence ID" value="KAF9648372.1"/>
    <property type="molecule type" value="Genomic_DNA"/>
</dbReference>
<evidence type="ECO:0000313" key="1">
    <source>
        <dbReference type="EMBL" id="KAF9648372.1"/>
    </source>
</evidence>
<gene>
    <name evidence="1" type="ORF">BDM02DRAFT_3269586</name>
</gene>
<reference evidence="1" key="2">
    <citation type="journal article" date="2020" name="Nat. Commun.">
        <title>Large-scale genome sequencing of mycorrhizal fungi provides insights into the early evolution of symbiotic traits.</title>
        <authorList>
            <person name="Miyauchi S."/>
            <person name="Kiss E."/>
            <person name="Kuo A."/>
            <person name="Drula E."/>
            <person name="Kohler A."/>
            <person name="Sanchez-Garcia M."/>
            <person name="Morin E."/>
            <person name="Andreopoulos B."/>
            <person name="Barry K.W."/>
            <person name="Bonito G."/>
            <person name="Buee M."/>
            <person name="Carver A."/>
            <person name="Chen C."/>
            <person name="Cichocki N."/>
            <person name="Clum A."/>
            <person name="Culley D."/>
            <person name="Crous P.W."/>
            <person name="Fauchery L."/>
            <person name="Girlanda M."/>
            <person name="Hayes R.D."/>
            <person name="Keri Z."/>
            <person name="LaButti K."/>
            <person name="Lipzen A."/>
            <person name="Lombard V."/>
            <person name="Magnuson J."/>
            <person name="Maillard F."/>
            <person name="Murat C."/>
            <person name="Nolan M."/>
            <person name="Ohm R.A."/>
            <person name="Pangilinan J."/>
            <person name="Pereira M.F."/>
            <person name="Perotto S."/>
            <person name="Peter M."/>
            <person name="Pfister S."/>
            <person name="Riley R."/>
            <person name="Sitrit Y."/>
            <person name="Stielow J.B."/>
            <person name="Szollosi G."/>
            <person name="Zifcakova L."/>
            <person name="Stursova M."/>
            <person name="Spatafora J.W."/>
            <person name="Tedersoo L."/>
            <person name="Vaario L.M."/>
            <person name="Yamada A."/>
            <person name="Yan M."/>
            <person name="Wang P."/>
            <person name="Xu J."/>
            <person name="Bruns T."/>
            <person name="Baldrian P."/>
            <person name="Vilgalys R."/>
            <person name="Dunand C."/>
            <person name="Henrissat B."/>
            <person name="Grigoriev I.V."/>
            <person name="Hibbett D."/>
            <person name="Nagy L.G."/>
            <person name="Martin F.M."/>
        </authorList>
    </citation>
    <scope>NUCLEOTIDE SEQUENCE</scope>
    <source>
        <strain evidence="1">P2</strain>
    </source>
</reference>
<dbReference type="Proteomes" id="UP000886501">
    <property type="component" value="Unassembled WGS sequence"/>
</dbReference>
<reference evidence="1" key="1">
    <citation type="submission" date="2019-10" db="EMBL/GenBank/DDBJ databases">
        <authorList>
            <consortium name="DOE Joint Genome Institute"/>
            <person name="Kuo A."/>
            <person name="Miyauchi S."/>
            <person name="Kiss E."/>
            <person name="Drula E."/>
            <person name="Kohler A."/>
            <person name="Sanchez-Garcia M."/>
            <person name="Andreopoulos B."/>
            <person name="Barry K.W."/>
            <person name="Bonito G."/>
            <person name="Buee M."/>
            <person name="Carver A."/>
            <person name="Chen C."/>
            <person name="Cichocki N."/>
            <person name="Clum A."/>
            <person name="Culley D."/>
            <person name="Crous P.W."/>
            <person name="Fauchery L."/>
            <person name="Girlanda M."/>
            <person name="Hayes R."/>
            <person name="Keri Z."/>
            <person name="Labutti K."/>
            <person name="Lipzen A."/>
            <person name="Lombard V."/>
            <person name="Magnuson J."/>
            <person name="Maillard F."/>
            <person name="Morin E."/>
            <person name="Murat C."/>
            <person name="Nolan M."/>
            <person name="Ohm R."/>
            <person name="Pangilinan J."/>
            <person name="Pereira M."/>
            <person name="Perotto S."/>
            <person name="Peter M."/>
            <person name="Riley R."/>
            <person name="Sitrit Y."/>
            <person name="Stielow B."/>
            <person name="Szollosi G."/>
            <person name="Zifcakova L."/>
            <person name="Stursova M."/>
            <person name="Spatafora J.W."/>
            <person name="Tedersoo L."/>
            <person name="Vaario L.-M."/>
            <person name="Yamada A."/>
            <person name="Yan M."/>
            <person name="Wang P."/>
            <person name="Xu J."/>
            <person name="Bruns T."/>
            <person name="Baldrian P."/>
            <person name="Vilgalys R."/>
            <person name="Henrissat B."/>
            <person name="Grigoriev I.V."/>
            <person name="Hibbett D."/>
            <person name="Nagy L.G."/>
            <person name="Martin F.M."/>
        </authorList>
    </citation>
    <scope>NUCLEOTIDE SEQUENCE</scope>
    <source>
        <strain evidence="1">P2</strain>
    </source>
</reference>
<proteinExistence type="predicted"/>
<sequence length="1048" mass="114660">MTTRKTRSTRTQKKIETGSGLLSPPSSTGDKAGDRDAAGPSPAMISPPPEEDEDQRPKPSVFVELPPPESASKRKRLASASSLLNLTGDPNTPATTGEPSTPNPKARKQSRRSKSLLSSDSDSGSPIHDSPTKNATAMSPHVSNPQADYIPPGPSYARHVLAARNRRSATPIPPYEPPTDRFTPPREIIVQPSSAQKKKPRQPKKKIGKQLKLQIKDEPPEIDLNAQIPPPSPTDDPLLLRGPPRSSRARSLPKQSRGISPIRPSEIHEKTPPPPDEPSTLPNSSPWSEVDVNNIDFPPVPLTSDSMTPDPPEEHPEEPVWQEGPSGWTESSDNEEPTFDQEGEYTGKFTSYVVPTKPDPPTTVQRERQEAWGRPISPFPYPTNRKSRWSSPLTPAETQEESQMETQEPEQESEKQPALDIADLTMTPHDAEGDQLFGSDQNTAQEEKTASSDGAAVRQVLIPTTVQPMFNFDGLSSPDHSYETPIRPPKEKPVPFITFFPKRTSIASSSKTTKTHFPPPQRSFIFNSPARNVADLERDEESFVDRALSQAPEDEEEDDNATELPQRVPHLQQLDAPGEDTEGEDEDVIDLGVIKISSEDPMAAAKAAAILKLHDYDLVKRTHRRNLLASGISKTSPRKRSKGNDSFVRPISPAALPELIKEAETELEKSFTGSGRFMTPIRANLSVASTSDSRFTDPSRFDPMGPREWGKNDWKILDACFTDERLDVAEKMGMAEGSLADVTDVRLDDVVNRFVEAIGGDAVLVALGPSWTRKDILKRARALEKKQGAGKGAPGTPRRSHTPFSEMSGHMEIPDFTPIGPRRVADRLDEGNFKLPATLLAPRYSHLMDEAVAISRGTGGEPSGSSSGVAVKAPPDSPGLFRRLASPLFSYLPLLSKGTSDEASKDAEKSGLPLPPPELFEKERDPIVTPASKVLPKPTHPKDQVELHSVPPKPSMIPKPKTRPKRMVDLRPVSPKSESVPLTKSLVKDRRQSGGSVKDLVKGFETLDESVSSLKSSTRSVQSINEWRADGLGIDSKGEGSSKPQWKP</sequence>
<accession>A0ACB6ZFL5</accession>